<dbReference type="VEuPathDB" id="HostDB:ENSCPOG00000030176"/>
<keyword evidence="5" id="KW-0472">Membrane</keyword>
<proteinExistence type="predicted"/>
<evidence type="ECO:0000256" key="4">
    <source>
        <dbReference type="ARBA" id="ARBA00023319"/>
    </source>
</evidence>
<dbReference type="AlphaFoldDB" id="A0A286XBL3"/>
<dbReference type="EMBL" id="AAKN02012554">
    <property type="status" value="NOT_ANNOTATED_CDS"/>
    <property type="molecule type" value="Genomic_DNA"/>
</dbReference>
<feature type="domain" description="Ig-like" evidence="7">
    <location>
        <begin position="142"/>
        <end position="234"/>
    </location>
</feature>
<feature type="transmembrane region" description="Helical" evidence="5">
    <location>
        <begin position="268"/>
        <end position="290"/>
    </location>
</feature>
<dbReference type="Gene3D" id="2.60.40.10">
    <property type="entry name" value="Immunoglobulins"/>
    <property type="match status" value="2"/>
</dbReference>
<dbReference type="InterPro" id="IPR036179">
    <property type="entry name" value="Ig-like_dom_sf"/>
</dbReference>
<evidence type="ECO:0000256" key="5">
    <source>
        <dbReference type="SAM" id="Phobius"/>
    </source>
</evidence>
<reference evidence="9" key="1">
    <citation type="journal article" date="2011" name="Nature">
        <title>A high-resolution map of human evolutionary constraint using 29 mammals.</title>
        <authorList>
            <person name="Lindblad-Toh K."/>
            <person name="Garber M."/>
            <person name="Zuk O."/>
            <person name="Lin M.F."/>
            <person name="Parker B.J."/>
            <person name="Washietl S."/>
            <person name="Kheradpour P."/>
            <person name="Ernst J."/>
            <person name="Jordan G."/>
            <person name="Mauceli E."/>
            <person name="Ward L.D."/>
            <person name="Lowe C.B."/>
            <person name="Holloway A.K."/>
            <person name="Clamp M."/>
            <person name="Gnerre S."/>
            <person name="Alfoldi J."/>
            <person name="Beal K."/>
            <person name="Chang J."/>
            <person name="Clawson H."/>
            <person name="Cuff J."/>
            <person name="Di Palma F."/>
            <person name="Fitzgerald S."/>
            <person name="Flicek P."/>
            <person name="Guttman M."/>
            <person name="Hubisz M.J."/>
            <person name="Jaffe D.B."/>
            <person name="Jungreis I."/>
            <person name="Kent W.J."/>
            <person name="Kostka D."/>
            <person name="Lara M."/>
            <person name="Martins A.L."/>
            <person name="Massingham T."/>
            <person name="Moltke I."/>
            <person name="Raney B.J."/>
            <person name="Rasmussen M.D."/>
            <person name="Robinson J."/>
            <person name="Stark A."/>
            <person name="Vilella A.J."/>
            <person name="Wen J."/>
            <person name="Xie X."/>
            <person name="Zody M.C."/>
            <person name="Baldwin J."/>
            <person name="Bloom T."/>
            <person name="Chin C.W."/>
            <person name="Heiman D."/>
            <person name="Nicol R."/>
            <person name="Nusbaum C."/>
            <person name="Young S."/>
            <person name="Wilkinson J."/>
            <person name="Worley K.C."/>
            <person name="Kovar C.L."/>
            <person name="Muzny D.M."/>
            <person name="Gibbs R.A."/>
            <person name="Cree A."/>
            <person name="Dihn H.H."/>
            <person name="Fowler G."/>
            <person name="Jhangiani S."/>
            <person name="Joshi V."/>
            <person name="Lee S."/>
            <person name="Lewis L.R."/>
            <person name="Nazareth L.V."/>
            <person name="Okwuonu G."/>
            <person name="Santibanez J."/>
            <person name="Warren W.C."/>
            <person name="Mardis E.R."/>
            <person name="Weinstock G.M."/>
            <person name="Wilson R.K."/>
            <person name="Delehaunty K."/>
            <person name="Dooling D."/>
            <person name="Fronik C."/>
            <person name="Fulton L."/>
            <person name="Fulton B."/>
            <person name="Graves T."/>
            <person name="Minx P."/>
            <person name="Sodergren E."/>
            <person name="Birney E."/>
            <person name="Margulies E.H."/>
            <person name="Herrero J."/>
            <person name="Green E.D."/>
            <person name="Haussler D."/>
            <person name="Siepel A."/>
            <person name="Goldman N."/>
            <person name="Pollard K.S."/>
            <person name="Pedersen J.S."/>
            <person name="Lander E.S."/>
            <person name="Kellis M."/>
        </authorList>
    </citation>
    <scope>NUCLEOTIDE SEQUENCE [LARGE SCALE GENOMIC DNA]</scope>
    <source>
        <strain evidence="9">2N</strain>
    </source>
</reference>
<dbReference type="InterPro" id="IPR003598">
    <property type="entry name" value="Ig_sub2"/>
</dbReference>
<gene>
    <name evidence="8" type="primary">LOC100718520</name>
</gene>
<accession>A0A286XBL3</accession>
<dbReference type="KEGG" id="cpoc:100718520"/>
<reference evidence="8" key="3">
    <citation type="submission" date="2025-09" db="UniProtKB">
        <authorList>
            <consortium name="Ensembl"/>
        </authorList>
    </citation>
    <scope>IDENTIFICATION</scope>
    <source>
        <strain evidence="8">2N</strain>
    </source>
</reference>
<dbReference type="InterPro" id="IPR013783">
    <property type="entry name" value="Ig-like_fold"/>
</dbReference>
<dbReference type="Ensembl" id="ENSCPOT00000035892.1">
    <property type="protein sequence ID" value="ENSCPOP00000022796.1"/>
    <property type="gene ID" value="ENSCPOG00000030176.1"/>
</dbReference>
<dbReference type="Pfam" id="PF07686">
    <property type="entry name" value="V-set"/>
    <property type="match status" value="2"/>
</dbReference>
<evidence type="ECO:0000256" key="2">
    <source>
        <dbReference type="ARBA" id="ARBA00023157"/>
    </source>
</evidence>
<dbReference type="InterPro" id="IPR051755">
    <property type="entry name" value="Ig-like_CS_Receptor"/>
</dbReference>
<evidence type="ECO:0000259" key="7">
    <source>
        <dbReference type="PROSITE" id="PS50835"/>
    </source>
</evidence>
<dbReference type="SMART" id="SM00409">
    <property type="entry name" value="IG"/>
    <property type="match status" value="2"/>
</dbReference>
<keyword evidence="2" id="KW-1015">Disulfide bond</keyword>
<keyword evidence="4" id="KW-0393">Immunoglobulin domain</keyword>
<feature type="chain" id="PRO_5011757653" description="Ig-like domain-containing protein" evidence="6">
    <location>
        <begin position="27"/>
        <end position="295"/>
    </location>
</feature>
<sequence>MPVSASQLQPSGLLLLVTLLPRLTATEKILQVIQPEKPVVLTAGETATLHCTVTSLLPVGPILWFRHQGQDRELIYNFKGGHFPRVTNVADVTKRNSTDFSIKIYNITPADAGTYYCVKFQKTDSEDKEFLSGGGTKMIVGPKDEILQVIQPEKLVWIIAGETATLHCTVTSLFPVGPILWFRGRGKDQELIYNYRGGHFPRVTNIADTTGRHNTDFSIQIRNVTPADAGTYYCVKFQKTHSEDKELLSGGGTKMLVGETEQSCTSTLLTALLLSTKAILAIIVSAIYILQKLKV</sequence>
<keyword evidence="1 6" id="KW-0732">Signal</keyword>
<feature type="domain" description="Ig-like" evidence="7">
    <location>
        <begin position="21"/>
        <end position="117"/>
    </location>
</feature>
<protein>
    <recommendedName>
        <fullName evidence="7">Ig-like domain-containing protein</fullName>
    </recommendedName>
</protein>
<dbReference type="InterPro" id="IPR013106">
    <property type="entry name" value="Ig_V-set"/>
</dbReference>
<evidence type="ECO:0000256" key="3">
    <source>
        <dbReference type="ARBA" id="ARBA00023180"/>
    </source>
</evidence>
<keyword evidence="5" id="KW-1133">Transmembrane helix</keyword>
<dbReference type="SMART" id="SM00408">
    <property type="entry name" value="IGc2"/>
    <property type="match status" value="2"/>
</dbReference>
<dbReference type="PROSITE" id="PS50835">
    <property type="entry name" value="IG_LIKE"/>
    <property type="match status" value="2"/>
</dbReference>
<keyword evidence="3" id="KW-0325">Glycoprotein</keyword>
<feature type="signal peptide" evidence="6">
    <location>
        <begin position="1"/>
        <end position="26"/>
    </location>
</feature>
<keyword evidence="9" id="KW-1185">Reference proteome</keyword>
<evidence type="ECO:0000256" key="6">
    <source>
        <dbReference type="SAM" id="SignalP"/>
    </source>
</evidence>
<dbReference type="PANTHER" id="PTHR19971">
    <property type="entry name" value="SIGNAL-REGULATORY PROTEIN BETA"/>
    <property type="match status" value="1"/>
</dbReference>
<dbReference type="SMART" id="SM00406">
    <property type="entry name" value="IGv"/>
    <property type="match status" value="2"/>
</dbReference>
<dbReference type="GeneTree" id="ENSGT00960000186656"/>
<dbReference type="FunFam" id="2.60.40.10:FF:000295">
    <property type="entry name" value="Tyrosine-protein phosphatase non-receptor type substrate 1"/>
    <property type="match status" value="2"/>
</dbReference>
<evidence type="ECO:0000313" key="9">
    <source>
        <dbReference type="Proteomes" id="UP000005447"/>
    </source>
</evidence>
<name>A0A286XBL3_CAVPO</name>
<dbReference type="InterPro" id="IPR007110">
    <property type="entry name" value="Ig-like_dom"/>
</dbReference>
<dbReference type="InParanoid" id="A0A286XBL3"/>
<dbReference type="STRING" id="10141.ENSCPOP00000022796"/>
<dbReference type="SUPFAM" id="SSF48726">
    <property type="entry name" value="Immunoglobulin"/>
    <property type="match status" value="2"/>
</dbReference>
<dbReference type="Bgee" id="ENSCPOG00000030176">
    <property type="expression patterns" value="Expressed in testis"/>
</dbReference>
<dbReference type="EMBL" id="AAKN02012555">
    <property type="status" value="NOT_ANNOTATED_CDS"/>
    <property type="molecule type" value="Genomic_DNA"/>
</dbReference>
<reference evidence="8" key="2">
    <citation type="submission" date="2025-08" db="UniProtKB">
        <authorList>
            <consortium name="Ensembl"/>
        </authorList>
    </citation>
    <scope>IDENTIFICATION</scope>
    <source>
        <strain evidence="8">2N</strain>
    </source>
</reference>
<dbReference type="FunCoup" id="A0A286XBL3">
    <property type="interactions" value="646"/>
</dbReference>
<dbReference type="InterPro" id="IPR003599">
    <property type="entry name" value="Ig_sub"/>
</dbReference>
<dbReference type="Proteomes" id="UP000005447">
    <property type="component" value="Unassembled WGS sequence"/>
</dbReference>
<organism evidence="8 9">
    <name type="scientific">Cavia porcellus</name>
    <name type="common">Guinea pig</name>
    <dbReference type="NCBI Taxonomy" id="10141"/>
    <lineage>
        <taxon>Eukaryota</taxon>
        <taxon>Metazoa</taxon>
        <taxon>Chordata</taxon>
        <taxon>Craniata</taxon>
        <taxon>Vertebrata</taxon>
        <taxon>Euteleostomi</taxon>
        <taxon>Mammalia</taxon>
        <taxon>Eutheria</taxon>
        <taxon>Euarchontoglires</taxon>
        <taxon>Glires</taxon>
        <taxon>Rodentia</taxon>
        <taxon>Hystricomorpha</taxon>
        <taxon>Caviidae</taxon>
        <taxon>Cavia</taxon>
    </lineage>
</organism>
<evidence type="ECO:0000313" key="8">
    <source>
        <dbReference type="Ensembl" id="ENSCPOP00000022796.1"/>
    </source>
</evidence>
<keyword evidence="5" id="KW-0812">Transmembrane</keyword>
<evidence type="ECO:0000256" key="1">
    <source>
        <dbReference type="ARBA" id="ARBA00022729"/>
    </source>
</evidence>
<dbReference type="OMA" id="RLIMRYY"/>
<dbReference type="OrthoDB" id="6370831at2759"/>